<evidence type="ECO:0000313" key="4">
    <source>
        <dbReference type="Proteomes" id="UP000765509"/>
    </source>
</evidence>
<sequence>MMSVTGARGLPDVATQANNDDTANQSLLFAGRGRLGEIELSVKSQSMRVWASKNPDRARHQVVTSIGRPTMSSISANPFALLSGADSDDEGQTPKVAVTKPTQAASSAPAPAQVKKNAPAQQPRRDRGDYPARGAPRKVYGANAGRGGEIEVIGDKPAGLTDNGRDDRAERRGGGGRGRGASRGRGGRGRGGARFDERPDRHSASGTHDTDRKIASGWGAEEGKEELQAETDGWGDAKAALTPTQAEGWGEANAAVDSAAPVTNGHPTDTQDEERKEQEEEDKTKTFEEYLAEKANSTNTLIGLKQDLRKPNEGVDDGQWKNAVKLVKAEEEEEVFFQGNNNAKEKKAVGQGTKKNKEKTYIEVEPMGYRPPRFASERGSGRGRGGGRGRGDRENGDRREFNDNRGGRGGRGRGGARGHGPKELNTEDANAFPSLS</sequence>
<feature type="compositionally biased region" description="Low complexity" evidence="1">
    <location>
        <begin position="103"/>
        <end position="113"/>
    </location>
</feature>
<name>A0A9Q3D6Y8_9BASI</name>
<accession>A0A9Q3D6Y8</accession>
<organism evidence="3 4">
    <name type="scientific">Austropuccinia psidii MF-1</name>
    <dbReference type="NCBI Taxonomy" id="1389203"/>
    <lineage>
        <taxon>Eukaryota</taxon>
        <taxon>Fungi</taxon>
        <taxon>Dikarya</taxon>
        <taxon>Basidiomycota</taxon>
        <taxon>Pucciniomycotina</taxon>
        <taxon>Pucciniomycetes</taxon>
        <taxon>Pucciniales</taxon>
        <taxon>Sphaerophragmiaceae</taxon>
        <taxon>Austropuccinia</taxon>
    </lineage>
</organism>
<dbReference type="Proteomes" id="UP000765509">
    <property type="component" value="Unassembled WGS sequence"/>
</dbReference>
<evidence type="ECO:0000256" key="1">
    <source>
        <dbReference type="SAM" id="MobiDB-lite"/>
    </source>
</evidence>
<gene>
    <name evidence="3" type="ORF">O181_036695</name>
</gene>
<feature type="compositionally biased region" description="Basic and acidic residues" evidence="1">
    <location>
        <begin position="273"/>
        <end position="284"/>
    </location>
</feature>
<evidence type="ECO:0000313" key="3">
    <source>
        <dbReference type="EMBL" id="MBW0496980.1"/>
    </source>
</evidence>
<dbReference type="PANTHER" id="PTHR12299">
    <property type="entry name" value="HYALURONIC ACID-BINDING PROTEIN 4"/>
    <property type="match status" value="1"/>
</dbReference>
<keyword evidence="4" id="KW-1185">Reference proteome</keyword>
<dbReference type="PANTHER" id="PTHR12299:SF17">
    <property type="entry name" value="AT19571P-RELATED"/>
    <property type="match status" value="1"/>
</dbReference>
<protein>
    <recommendedName>
        <fullName evidence="2">Hyaluronan/mRNA-binding protein domain-containing protein</fullName>
    </recommendedName>
</protein>
<feature type="compositionally biased region" description="Basic and acidic residues" evidence="1">
    <location>
        <begin position="163"/>
        <end position="173"/>
    </location>
</feature>
<feature type="domain" description="Hyaluronan/mRNA-binding protein" evidence="2">
    <location>
        <begin position="195"/>
        <end position="314"/>
    </location>
</feature>
<feature type="region of interest" description="Disordered" evidence="1">
    <location>
        <begin position="338"/>
        <end position="436"/>
    </location>
</feature>
<dbReference type="InterPro" id="IPR006861">
    <property type="entry name" value="HABP4_PAIRBP1-bd"/>
</dbReference>
<reference evidence="3" key="1">
    <citation type="submission" date="2021-03" db="EMBL/GenBank/DDBJ databases">
        <title>Draft genome sequence of rust myrtle Austropuccinia psidii MF-1, a brazilian biotype.</title>
        <authorList>
            <person name="Quecine M.C."/>
            <person name="Pachon D.M.R."/>
            <person name="Bonatelli M.L."/>
            <person name="Correr F.H."/>
            <person name="Franceschini L.M."/>
            <person name="Leite T.F."/>
            <person name="Margarido G.R.A."/>
            <person name="Almeida C.A."/>
            <person name="Ferrarezi J.A."/>
            <person name="Labate C.A."/>
        </authorList>
    </citation>
    <scope>NUCLEOTIDE SEQUENCE</scope>
    <source>
        <strain evidence="3">MF-1</strain>
    </source>
</reference>
<feature type="region of interest" description="Disordered" evidence="1">
    <location>
        <begin position="1"/>
        <end position="22"/>
    </location>
</feature>
<dbReference type="InterPro" id="IPR039764">
    <property type="entry name" value="HABP4/SERBP1-like"/>
</dbReference>
<dbReference type="Gene3D" id="6.10.140.1040">
    <property type="match status" value="1"/>
</dbReference>
<dbReference type="OrthoDB" id="5390558at2759"/>
<comment type="caution">
    <text evidence="3">The sequence shown here is derived from an EMBL/GenBank/DDBJ whole genome shotgun (WGS) entry which is preliminary data.</text>
</comment>
<proteinExistence type="predicted"/>
<dbReference type="AlphaFoldDB" id="A0A9Q3D6Y8"/>
<dbReference type="SMART" id="SM01233">
    <property type="entry name" value="HABP4_PAI-RBP1"/>
    <property type="match status" value="1"/>
</dbReference>
<feature type="compositionally biased region" description="Basic and acidic residues" evidence="1">
    <location>
        <begin position="193"/>
        <end position="214"/>
    </location>
</feature>
<dbReference type="GO" id="GO:0005634">
    <property type="term" value="C:nucleus"/>
    <property type="evidence" value="ECO:0007669"/>
    <property type="project" value="TreeGrafter"/>
</dbReference>
<dbReference type="EMBL" id="AVOT02013929">
    <property type="protein sequence ID" value="MBW0496980.1"/>
    <property type="molecule type" value="Genomic_DNA"/>
</dbReference>
<evidence type="ECO:0000259" key="2">
    <source>
        <dbReference type="SMART" id="SM01233"/>
    </source>
</evidence>
<feature type="region of interest" description="Disordered" evidence="1">
    <location>
        <begin position="81"/>
        <end position="284"/>
    </location>
</feature>
<dbReference type="GO" id="GO:0005737">
    <property type="term" value="C:cytoplasm"/>
    <property type="evidence" value="ECO:0007669"/>
    <property type="project" value="TreeGrafter"/>
</dbReference>
<dbReference type="GO" id="GO:0003723">
    <property type="term" value="F:RNA binding"/>
    <property type="evidence" value="ECO:0007669"/>
    <property type="project" value="InterPro"/>
</dbReference>
<feature type="compositionally biased region" description="Basic and acidic residues" evidence="1">
    <location>
        <begin position="389"/>
        <end position="406"/>
    </location>
</feature>